<dbReference type="STRING" id="1036612.A0A1L9U0L5"/>
<evidence type="ECO:0000259" key="1">
    <source>
        <dbReference type="Pfam" id="PF00561"/>
    </source>
</evidence>
<dbReference type="OrthoDB" id="19657at2759"/>
<name>A0A1L9U0L5_9EURO</name>
<gene>
    <name evidence="2" type="ORF">ASPSYDRAFT_85054</name>
</gene>
<reference evidence="3" key="1">
    <citation type="journal article" date="2017" name="Genome Biol.">
        <title>Comparative genomics reveals high biological diversity and specific adaptations in the industrially and medically important fungal genus Aspergillus.</title>
        <authorList>
            <person name="de Vries R.P."/>
            <person name="Riley R."/>
            <person name="Wiebenga A."/>
            <person name="Aguilar-Osorio G."/>
            <person name="Amillis S."/>
            <person name="Uchima C.A."/>
            <person name="Anderluh G."/>
            <person name="Asadollahi M."/>
            <person name="Askin M."/>
            <person name="Barry K."/>
            <person name="Battaglia E."/>
            <person name="Bayram O."/>
            <person name="Benocci T."/>
            <person name="Braus-Stromeyer S.A."/>
            <person name="Caldana C."/>
            <person name="Canovas D."/>
            <person name="Cerqueira G.C."/>
            <person name="Chen F."/>
            <person name="Chen W."/>
            <person name="Choi C."/>
            <person name="Clum A."/>
            <person name="Dos Santos R.A."/>
            <person name="Damasio A.R."/>
            <person name="Diallinas G."/>
            <person name="Emri T."/>
            <person name="Fekete E."/>
            <person name="Flipphi M."/>
            <person name="Freyberg S."/>
            <person name="Gallo A."/>
            <person name="Gournas C."/>
            <person name="Habgood R."/>
            <person name="Hainaut M."/>
            <person name="Harispe M.L."/>
            <person name="Henrissat B."/>
            <person name="Hilden K.S."/>
            <person name="Hope R."/>
            <person name="Hossain A."/>
            <person name="Karabika E."/>
            <person name="Karaffa L."/>
            <person name="Karanyi Z."/>
            <person name="Krasevec N."/>
            <person name="Kuo A."/>
            <person name="Kusch H."/>
            <person name="LaButti K."/>
            <person name="Lagendijk E.L."/>
            <person name="Lapidus A."/>
            <person name="Levasseur A."/>
            <person name="Lindquist E."/>
            <person name="Lipzen A."/>
            <person name="Logrieco A.F."/>
            <person name="MacCabe A."/>
            <person name="Maekelae M.R."/>
            <person name="Malavazi I."/>
            <person name="Melin P."/>
            <person name="Meyer V."/>
            <person name="Mielnichuk N."/>
            <person name="Miskei M."/>
            <person name="Molnar A.P."/>
            <person name="Mule G."/>
            <person name="Ngan C.Y."/>
            <person name="Orejas M."/>
            <person name="Orosz E."/>
            <person name="Ouedraogo J.P."/>
            <person name="Overkamp K.M."/>
            <person name="Park H.-S."/>
            <person name="Perrone G."/>
            <person name="Piumi F."/>
            <person name="Punt P.J."/>
            <person name="Ram A.F."/>
            <person name="Ramon A."/>
            <person name="Rauscher S."/>
            <person name="Record E."/>
            <person name="Riano-Pachon D.M."/>
            <person name="Robert V."/>
            <person name="Roehrig J."/>
            <person name="Ruller R."/>
            <person name="Salamov A."/>
            <person name="Salih N.S."/>
            <person name="Samson R.A."/>
            <person name="Sandor E."/>
            <person name="Sanguinetti M."/>
            <person name="Schuetze T."/>
            <person name="Sepcic K."/>
            <person name="Shelest E."/>
            <person name="Sherlock G."/>
            <person name="Sophianopoulou V."/>
            <person name="Squina F.M."/>
            <person name="Sun H."/>
            <person name="Susca A."/>
            <person name="Todd R.B."/>
            <person name="Tsang A."/>
            <person name="Unkles S.E."/>
            <person name="van de Wiele N."/>
            <person name="van Rossen-Uffink D."/>
            <person name="Oliveira J.V."/>
            <person name="Vesth T.C."/>
            <person name="Visser J."/>
            <person name="Yu J.-H."/>
            <person name="Zhou M."/>
            <person name="Andersen M.R."/>
            <person name="Archer D.B."/>
            <person name="Baker S.E."/>
            <person name="Benoit I."/>
            <person name="Brakhage A.A."/>
            <person name="Braus G.H."/>
            <person name="Fischer R."/>
            <person name="Frisvad J.C."/>
            <person name="Goldman G.H."/>
            <person name="Houbraken J."/>
            <person name="Oakley B."/>
            <person name="Pocsi I."/>
            <person name="Scazzocchio C."/>
            <person name="Seiboth B."/>
            <person name="vanKuyk P.A."/>
            <person name="Wortman J."/>
            <person name="Dyer P.S."/>
            <person name="Grigoriev I.V."/>
        </authorList>
    </citation>
    <scope>NUCLEOTIDE SEQUENCE [LARGE SCALE GENOMIC DNA]</scope>
    <source>
        <strain evidence="3">CBS 593.65</strain>
    </source>
</reference>
<feature type="domain" description="AB hydrolase-1" evidence="1">
    <location>
        <begin position="30"/>
        <end position="279"/>
    </location>
</feature>
<dbReference type="VEuPathDB" id="FungiDB:ASPSYDRAFT_85054"/>
<proteinExistence type="predicted"/>
<dbReference type="EMBL" id="KV878582">
    <property type="protein sequence ID" value="OJJ65073.1"/>
    <property type="molecule type" value="Genomic_DNA"/>
</dbReference>
<dbReference type="GO" id="GO:0046464">
    <property type="term" value="P:acylglycerol catabolic process"/>
    <property type="evidence" value="ECO:0007669"/>
    <property type="project" value="TreeGrafter"/>
</dbReference>
<evidence type="ECO:0000313" key="3">
    <source>
        <dbReference type="Proteomes" id="UP000184356"/>
    </source>
</evidence>
<dbReference type="PRINTS" id="PR00412">
    <property type="entry name" value="EPOXHYDRLASE"/>
</dbReference>
<dbReference type="InterPro" id="IPR000073">
    <property type="entry name" value="AB_hydrolase_1"/>
</dbReference>
<dbReference type="InterPro" id="IPR000639">
    <property type="entry name" value="Epox_hydrolase-like"/>
</dbReference>
<dbReference type="GO" id="GO:0047372">
    <property type="term" value="F:monoacylglycerol lipase activity"/>
    <property type="evidence" value="ECO:0007669"/>
    <property type="project" value="TreeGrafter"/>
</dbReference>
<dbReference type="Pfam" id="PF00561">
    <property type="entry name" value="Abhydrolase_1"/>
    <property type="match status" value="1"/>
</dbReference>
<dbReference type="Proteomes" id="UP000184356">
    <property type="component" value="Unassembled WGS sequence"/>
</dbReference>
<dbReference type="Gene3D" id="3.40.50.1820">
    <property type="entry name" value="alpha/beta hydrolase"/>
    <property type="match status" value="1"/>
</dbReference>
<dbReference type="RefSeq" id="XP_040708879.1">
    <property type="nucleotide sequence ID" value="XM_040851459.1"/>
</dbReference>
<evidence type="ECO:0000313" key="2">
    <source>
        <dbReference type="EMBL" id="OJJ65073.1"/>
    </source>
</evidence>
<organism evidence="2 3">
    <name type="scientific">Aspergillus sydowii CBS 593.65</name>
    <dbReference type="NCBI Taxonomy" id="1036612"/>
    <lineage>
        <taxon>Eukaryota</taxon>
        <taxon>Fungi</taxon>
        <taxon>Dikarya</taxon>
        <taxon>Ascomycota</taxon>
        <taxon>Pezizomycotina</taxon>
        <taxon>Eurotiomycetes</taxon>
        <taxon>Eurotiomycetidae</taxon>
        <taxon>Eurotiales</taxon>
        <taxon>Aspergillaceae</taxon>
        <taxon>Aspergillus</taxon>
        <taxon>Aspergillus subgen. Nidulantes</taxon>
    </lineage>
</organism>
<dbReference type="PANTHER" id="PTHR43798">
    <property type="entry name" value="MONOACYLGLYCEROL LIPASE"/>
    <property type="match status" value="1"/>
</dbReference>
<dbReference type="SUPFAM" id="SSF53474">
    <property type="entry name" value="alpha/beta-Hydrolases"/>
    <property type="match status" value="1"/>
</dbReference>
<accession>A0A1L9U0L5</accession>
<dbReference type="GO" id="GO:0016020">
    <property type="term" value="C:membrane"/>
    <property type="evidence" value="ECO:0007669"/>
    <property type="project" value="TreeGrafter"/>
</dbReference>
<dbReference type="GeneID" id="63767532"/>
<protein>
    <recommendedName>
        <fullName evidence="1">AB hydrolase-1 domain-containing protein</fullName>
    </recommendedName>
</protein>
<dbReference type="AlphaFoldDB" id="A0A1L9U0L5"/>
<sequence length="294" mass="32575">MPNTKTVRVPHLGGIDAAYQMPRPYDGSKPTLVLVNSFTTSSELYRAQYDDKNLADTNLLSIELLGHGQTRTSREHWTYWDTAEMNLQVLDALGIKKAFVLGTSQGGWITVMMALLQPEKILGVIPLGTSLDSETQRTRQLGCWDGPNLLSPFVNEWTTNQPTPGFEPSDAFCDAIIAAGFNDCSAELHDFWSATIKKNYQGDEGRRRIRMATINLAERGGLLLRLSDVRCPVLWLHGTADSVYTVANAKEQIELFTQSPDAKLVVVEGGAHFLSCTHPDAVDTALLEFVNKYK</sequence>
<dbReference type="InterPro" id="IPR050266">
    <property type="entry name" value="AB_hydrolase_sf"/>
</dbReference>
<keyword evidence="3" id="KW-1185">Reference proteome</keyword>
<dbReference type="PANTHER" id="PTHR43798:SF33">
    <property type="entry name" value="HYDROLASE, PUTATIVE (AFU_ORTHOLOGUE AFUA_2G14860)-RELATED"/>
    <property type="match status" value="1"/>
</dbReference>
<dbReference type="InterPro" id="IPR029058">
    <property type="entry name" value="AB_hydrolase_fold"/>
</dbReference>